<keyword evidence="1" id="KW-0596">Phosphopantetheine</keyword>
<dbReference type="InterPro" id="IPR009081">
    <property type="entry name" value="PP-bd_ACP"/>
</dbReference>
<reference evidence="4 5" key="1">
    <citation type="submission" date="2019-09" db="EMBL/GenBank/DDBJ databases">
        <authorList>
            <person name="Wang X."/>
        </authorList>
    </citation>
    <scope>NUCLEOTIDE SEQUENCE [LARGE SCALE GENOMIC DNA]</scope>
    <source>
        <strain evidence="4 5">CICC 11023</strain>
    </source>
</reference>
<gene>
    <name evidence="4" type="ORF">F3087_28550</name>
</gene>
<evidence type="ECO:0000313" key="5">
    <source>
        <dbReference type="Proteomes" id="UP000323876"/>
    </source>
</evidence>
<evidence type="ECO:0000313" key="4">
    <source>
        <dbReference type="EMBL" id="KAA8885585.1"/>
    </source>
</evidence>
<protein>
    <submittedName>
        <fullName evidence="4">Acyl carrier protein</fullName>
    </submittedName>
</protein>
<dbReference type="GO" id="GO:0031177">
    <property type="term" value="F:phosphopantetheine binding"/>
    <property type="evidence" value="ECO:0007669"/>
    <property type="project" value="InterPro"/>
</dbReference>
<dbReference type="OrthoDB" id="2085352at2"/>
<evidence type="ECO:0000259" key="3">
    <source>
        <dbReference type="PROSITE" id="PS50075"/>
    </source>
</evidence>
<evidence type="ECO:0000256" key="1">
    <source>
        <dbReference type="ARBA" id="ARBA00022450"/>
    </source>
</evidence>
<dbReference type="PROSITE" id="PS50075">
    <property type="entry name" value="CARRIER"/>
    <property type="match status" value="1"/>
</dbReference>
<dbReference type="Pfam" id="PF00550">
    <property type="entry name" value="PP-binding"/>
    <property type="match status" value="1"/>
</dbReference>
<name>A0A5N0EBR8_9NOCA</name>
<proteinExistence type="predicted"/>
<dbReference type="SMART" id="SM00823">
    <property type="entry name" value="PKS_PP"/>
    <property type="match status" value="1"/>
</dbReference>
<feature type="domain" description="Carrier" evidence="3">
    <location>
        <begin position="28"/>
        <end position="104"/>
    </location>
</feature>
<dbReference type="InterPro" id="IPR020806">
    <property type="entry name" value="PKS_PP-bd"/>
</dbReference>
<evidence type="ECO:0000256" key="2">
    <source>
        <dbReference type="ARBA" id="ARBA00022553"/>
    </source>
</evidence>
<dbReference type="SUPFAM" id="SSF47336">
    <property type="entry name" value="ACP-like"/>
    <property type="match status" value="1"/>
</dbReference>
<dbReference type="Proteomes" id="UP000323876">
    <property type="component" value="Unassembled WGS sequence"/>
</dbReference>
<dbReference type="Gene3D" id="1.10.1200.10">
    <property type="entry name" value="ACP-like"/>
    <property type="match status" value="1"/>
</dbReference>
<dbReference type="InterPro" id="IPR036736">
    <property type="entry name" value="ACP-like_sf"/>
</dbReference>
<comment type="caution">
    <text evidence="4">The sequence shown here is derived from an EMBL/GenBank/DDBJ whole genome shotgun (WGS) entry which is preliminary data.</text>
</comment>
<dbReference type="AlphaFoldDB" id="A0A5N0EBR8"/>
<keyword evidence="2" id="KW-0597">Phosphoprotein</keyword>
<dbReference type="EMBL" id="VXLC01000015">
    <property type="protein sequence ID" value="KAA8885585.1"/>
    <property type="molecule type" value="Genomic_DNA"/>
</dbReference>
<accession>A0A5N0EBR8</accession>
<organism evidence="4 5">
    <name type="scientific">Nocardia colli</name>
    <dbReference type="NCBI Taxonomy" id="2545717"/>
    <lineage>
        <taxon>Bacteria</taxon>
        <taxon>Bacillati</taxon>
        <taxon>Actinomycetota</taxon>
        <taxon>Actinomycetes</taxon>
        <taxon>Mycobacteriales</taxon>
        <taxon>Nocardiaceae</taxon>
        <taxon>Nocardia</taxon>
    </lineage>
</organism>
<keyword evidence="5" id="KW-1185">Reference proteome</keyword>
<sequence length="109" mass="12239">MIDRSSNRRRTVPLPFDEVMTMDSPARVRDEARIRYVQSVFQRVLQLKQETTPDDEFFALGGTSLTAIEVLDLIEAEQGVRLPARKFYQATAIRELAGELPQTVADGGA</sequence>